<name>A0AAV7F3V7_ARIFI</name>
<evidence type="ECO:0000313" key="3">
    <source>
        <dbReference type="Proteomes" id="UP000825729"/>
    </source>
</evidence>
<reference evidence="2 3" key="1">
    <citation type="submission" date="2021-07" db="EMBL/GenBank/DDBJ databases">
        <title>The Aristolochia fimbriata genome: insights into angiosperm evolution, floral development and chemical biosynthesis.</title>
        <authorList>
            <person name="Jiao Y."/>
        </authorList>
    </citation>
    <scope>NUCLEOTIDE SEQUENCE [LARGE SCALE GENOMIC DNA]</scope>
    <source>
        <strain evidence="2">IBCAS-2021</strain>
        <tissue evidence="2">Leaf</tissue>
    </source>
</reference>
<feature type="compositionally biased region" description="Basic and acidic residues" evidence="1">
    <location>
        <begin position="132"/>
        <end position="160"/>
    </location>
</feature>
<accession>A0AAV7F3V7</accession>
<gene>
    <name evidence="2" type="ORF">H6P81_000358</name>
</gene>
<dbReference type="AlphaFoldDB" id="A0AAV7F3V7"/>
<organism evidence="2 3">
    <name type="scientific">Aristolochia fimbriata</name>
    <name type="common">White veined hardy Dutchman's pipe vine</name>
    <dbReference type="NCBI Taxonomy" id="158543"/>
    <lineage>
        <taxon>Eukaryota</taxon>
        <taxon>Viridiplantae</taxon>
        <taxon>Streptophyta</taxon>
        <taxon>Embryophyta</taxon>
        <taxon>Tracheophyta</taxon>
        <taxon>Spermatophyta</taxon>
        <taxon>Magnoliopsida</taxon>
        <taxon>Magnoliidae</taxon>
        <taxon>Piperales</taxon>
        <taxon>Aristolochiaceae</taxon>
        <taxon>Aristolochia</taxon>
    </lineage>
</organism>
<sequence length="160" mass="18074">MSARIGKRRQHRTVRERFWPKRGRRPSFYELQLANAMTPSVVHTRKEGTGGGPEEGALWAGPRAGEREARKWGAGGFGKWKAQGARKGGKRGGKSESGRKKKKKQGRRAFLSLLGSEEGLETRRRRAQNVRTDPDTECLWREKSGSGKKPVEKHYKSFSL</sequence>
<dbReference type="Proteomes" id="UP000825729">
    <property type="component" value="Unassembled WGS sequence"/>
</dbReference>
<evidence type="ECO:0000256" key="1">
    <source>
        <dbReference type="SAM" id="MobiDB-lite"/>
    </source>
</evidence>
<evidence type="ECO:0000313" key="2">
    <source>
        <dbReference type="EMBL" id="KAG9455850.1"/>
    </source>
</evidence>
<proteinExistence type="predicted"/>
<dbReference type="EMBL" id="JAINDJ010000002">
    <property type="protein sequence ID" value="KAG9455850.1"/>
    <property type="molecule type" value="Genomic_DNA"/>
</dbReference>
<comment type="caution">
    <text evidence="2">The sequence shown here is derived from an EMBL/GenBank/DDBJ whole genome shotgun (WGS) entry which is preliminary data.</text>
</comment>
<keyword evidence="3" id="KW-1185">Reference proteome</keyword>
<feature type="region of interest" description="Disordered" evidence="1">
    <location>
        <begin position="40"/>
        <end position="160"/>
    </location>
</feature>
<protein>
    <submittedName>
        <fullName evidence="2">Uncharacterized protein</fullName>
    </submittedName>
</protein>